<gene>
    <name evidence="1" type="ORF">IAB26_04760</name>
</gene>
<dbReference type="InterPro" id="IPR009660">
    <property type="entry name" value="Phage_A500_Gp15"/>
</dbReference>
<proteinExistence type="predicted"/>
<evidence type="ECO:0000313" key="2">
    <source>
        <dbReference type="Proteomes" id="UP000886886"/>
    </source>
</evidence>
<dbReference type="Pfam" id="PF06854">
    <property type="entry name" value="Phage_Gp15"/>
    <property type="match status" value="1"/>
</dbReference>
<name>A0A9D1D076_9FIRM</name>
<reference evidence="1" key="2">
    <citation type="journal article" date="2021" name="PeerJ">
        <title>Extensive microbial diversity within the chicken gut microbiome revealed by metagenomics and culture.</title>
        <authorList>
            <person name="Gilroy R."/>
            <person name="Ravi A."/>
            <person name="Getino M."/>
            <person name="Pursley I."/>
            <person name="Horton D.L."/>
            <person name="Alikhan N.F."/>
            <person name="Baker D."/>
            <person name="Gharbi K."/>
            <person name="Hall N."/>
            <person name="Watson M."/>
            <person name="Adriaenssens E.M."/>
            <person name="Foster-Nyarko E."/>
            <person name="Jarju S."/>
            <person name="Secka A."/>
            <person name="Antonio M."/>
            <person name="Oren A."/>
            <person name="Chaudhuri R.R."/>
            <person name="La Ragione R."/>
            <person name="Hildebrand F."/>
            <person name="Pallen M.J."/>
        </authorList>
    </citation>
    <scope>NUCLEOTIDE SEQUENCE</scope>
    <source>
        <strain evidence="1">ChiSjej3B21-11622</strain>
    </source>
</reference>
<organism evidence="1 2">
    <name type="scientific">Candidatus Limivivens merdigallinarum</name>
    <dbReference type="NCBI Taxonomy" id="2840859"/>
    <lineage>
        <taxon>Bacteria</taxon>
        <taxon>Bacillati</taxon>
        <taxon>Bacillota</taxon>
        <taxon>Clostridia</taxon>
        <taxon>Lachnospirales</taxon>
        <taxon>Lachnospiraceae</taxon>
        <taxon>Lachnospiraceae incertae sedis</taxon>
        <taxon>Candidatus Limivivens</taxon>
    </lineage>
</organism>
<evidence type="ECO:0000313" key="1">
    <source>
        <dbReference type="EMBL" id="HIQ95855.1"/>
    </source>
</evidence>
<sequence>MRRKKLPTEVAVGSRSYPIDADFRTMIEIEGILFGKNISEEQEAFAREIMQYTEMSHEDACMNARYYAAMDLFYKGNIPDDLGEAADKLLWFYSCGKEEPKGKKPKQPVLSFRHDFDYINAGFMQDYKIDLLEIDFLHWWKFMSLFAALHDDCKICEIMGWRGADVTKMDKEQKKRAREMQRIYALPKDIPEEEKERQDAITDALLHGGDVDAVLRSGQA</sequence>
<dbReference type="AlphaFoldDB" id="A0A9D1D076"/>
<dbReference type="EMBL" id="DVFT01000072">
    <property type="protein sequence ID" value="HIQ95855.1"/>
    <property type="molecule type" value="Genomic_DNA"/>
</dbReference>
<accession>A0A9D1D076</accession>
<reference evidence="1" key="1">
    <citation type="submission" date="2020-10" db="EMBL/GenBank/DDBJ databases">
        <authorList>
            <person name="Gilroy R."/>
        </authorList>
    </citation>
    <scope>NUCLEOTIDE SEQUENCE</scope>
    <source>
        <strain evidence="1">ChiSjej3B21-11622</strain>
    </source>
</reference>
<comment type="caution">
    <text evidence="1">The sequence shown here is derived from an EMBL/GenBank/DDBJ whole genome shotgun (WGS) entry which is preliminary data.</text>
</comment>
<dbReference type="Proteomes" id="UP000886886">
    <property type="component" value="Unassembled WGS sequence"/>
</dbReference>
<protein>
    <submittedName>
        <fullName evidence="1">Bacteriophage Gp15 family protein</fullName>
    </submittedName>
</protein>